<dbReference type="CDD" id="cd00121">
    <property type="entry name" value="MATH"/>
    <property type="match status" value="1"/>
</dbReference>
<comment type="caution">
    <text evidence="2">The sequence shown here is derived from an EMBL/GenBank/DDBJ whole genome shotgun (WGS) entry which is preliminary data.</text>
</comment>
<organism evidence="2 3">
    <name type="scientific">Olea europaea subsp. europaea</name>
    <dbReference type="NCBI Taxonomy" id="158383"/>
    <lineage>
        <taxon>Eukaryota</taxon>
        <taxon>Viridiplantae</taxon>
        <taxon>Streptophyta</taxon>
        <taxon>Embryophyta</taxon>
        <taxon>Tracheophyta</taxon>
        <taxon>Spermatophyta</taxon>
        <taxon>Magnoliopsida</taxon>
        <taxon>eudicotyledons</taxon>
        <taxon>Gunneridae</taxon>
        <taxon>Pentapetalae</taxon>
        <taxon>asterids</taxon>
        <taxon>lamiids</taxon>
        <taxon>Lamiales</taxon>
        <taxon>Oleaceae</taxon>
        <taxon>Oleeae</taxon>
        <taxon>Olea</taxon>
    </lineage>
</organism>
<dbReference type="Gramene" id="OE9A062002T1">
    <property type="protein sequence ID" value="OE9A062002C1"/>
    <property type="gene ID" value="OE9A062002"/>
</dbReference>
<gene>
    <name evidence="2" type="ORF">OLEA9_A062002</name>
</gene>
<evidence type="ECO:0000313" key="2">
    <source>
        <dbReference type="EMBL" id="CAA2976315.1"/>
    </source>
</evidence>
<dbReference type="GO" id="GO:0016787">
    <property type="term" value="F:hydrolase activity"/>
    <property type="evidence" value="ECO:0007669"/>
    <property type="project" value="UniProtKB-KW"/>
</dbReference>
<proteinExistence type="predicted"/>
<name>A0A8S0RBZ3_OLEEU</name>
<keyword evidence="2" id="KW-0378">Hydrolase</keyword>
<protein>
    <submittedName>
        <fullName evidence="2">Ubiquitinyl hydrolase 1</fullName>
    </submittedName>
</protein>
<dbReference type="OrthoDB" id="738227at2759"/>
<dbReference type="PANTHER" id="PTHR47242:SF1">
    <property type="entry name" value="TRAF-LIKE FAMILY PROTEIN"/>
    <property type="match status" value="1"/>
</dbReference>
<dbReference type="Proteomes" id="UP000594638">
    <property type="component" value="Unassembled WGS sequence"/>
</dbReference>
<dbReference type="InterPro" id="IPR008974">
    <property type="entry name" value="TRAF-like"/>
</dbReference>
<dbReference type="PANTHER" id="PTHR47242">
    <property type="entry name" value="TRAF-LIKE FAMILY PROTEIN"/>
    <property type="match status" value="1"/>
</dbReference>
<dbReference type="Gene3D" id="2.60.210.10">
    <property type="entry name" value="Apoptosis, Tumor Necrosis Factor Receptor Associated Protein 2, Chain A"/>
    <property type="match status" value="1"/>
</dbReference>
<dbReference type="SUPFAM" id="SSF49599">
    <property type="entry name" value="TRAF domain-like"/>
    <property type="match status" value="1"/>
</dbReference>
<feature type="domain" description="MATH" evidence="1">
    <location>
        <begin position="12"/>
        <end position="128"/>
    </location>
</feature>
<sequence length="146" mass="16753">MGHVGGDILSGKFTWRLHNFSLFEDLIKSQKIMNPVVPVGECNLRISVVNVVEYLSRCLENKDTENNVLMSDKSCWCLFRMSVLNQKPSAGSKHIRRDSFGRFVADNKGGDNTCLGWNDYMKMEDLWDLSQGSWWTTQQFLSHPSM</sequence>
<dbReference type="AlphaFoldDB" id="A0A8S0RBZ3"/>
<dbReference type="InterPro" id="IPR002083">
    <property type="entry name" value="MATH/TRAF_dom"/>
</dbReference>
<evidence type="ECO:0000259" key="1">
    <source>
        <dbReference type="Pfam" id="PF22486"/>
    </source>
</evidence>
<evidence type="ECO:0000313" key="3">
    <source>
        <dbReference type="Proteomes" id="UP000594638"/>
    </source>
</evidence>
<keyword evidence="3" id="KW-1185">Reference proteome</keyword>
<accession>A0A8S0RBZ3</accession>
<reference evidence="2 3" key="1">
    <citation type="submission" date="2019-12" db="EMBL/GenBank/DDBJ databases">
        <authorList>
            <person name="Alioto T."/>
            <person name="Alioto T."/>
            <person name="Gomez Garrido J."/>
        </authorList>
    </citation>
    <scope>NUCLEOTIDE SEQUENCE [LARGE SCALE GENOMIC DNA]</scope>
</reference>
<dbReference type="EMBL" id="CACTIH010002402">
    <property type="protein sequence ID" value="CAA2976315.1"/>
    <property type="molecule type" value="Genomic_DNA"/>
</dbReference>
<dbReference type="Pfam" id="PF22486">
    <property type="entry name" value="MATH_2"/>
    <property type="match status" value="1"/>
</dbReference>